<accession>A0ABQ5DUF0</accession>
<sequence>MNPEIFMHSGAPSTSRTSALYLSIKCFVDSPSLCLIWCILVLGESKCRIQVTSLAVFTLRISAVSSGRCAPVMMLPWLHLGSLRLGALVAAVRMCGCALFFSPNLLNTPPSFRGLGPGEGGLFRLSLLKTLAIGDGLQECLLPCLLLGSVRAVGVLDSE</sequence>
<keyword evidence="2" id="KW-1185">Reference proteome</keyword>
<name>A0ABQ5DUF0_9ASTR</name>
<comment type="caution">
    <text evidence="1">The sequence shown here is derived from an EMBL/GenBank/DDBJ whole genome shotgun (WGS) entry which is preliminary data.</text>
</comment>
<reference evidence="1" key="1">
    <citation type="journal article" date="2022" name="Int. J. Mol. Sci.">
        <title>Draft Genome of Tanacetum Coccineum: Genomic Comparison of Closely Related Tanacetum-Family Plants.</title>
        <authorList>
            <person name="Yamashiro T."/>
            <person name="Shiraishi A."/>
            <person name="Nakayama K."/>
            <person name="Satake H."/>
        </authorList>
    </citation>
    <scope>NUCLEOTIDE SEQUENCE</scope>
</reference>
<dbReference type="Proteomes" id="UP001151760">
    <property type="component" value="Unassembled WGS sequence"/>
</dbReference>
<reference evidence="1" key="2">
    <citation type="submission" date="2022-01" db="EMBL/GenBank/DDBJ databases">
        <authorList>
            <person name="Yamashiro T."/>
            <person name="Shiraishi A."/>
            <person name="Satake H."/>
            <person name="Nakayama K."/>
        </authorList>
    </citation>
    <scope>NUCLEOTIDE SEQUENCE</scope>
</reference>
<proteinExistence type="predicted"/>
<protein>
    <submittedName>
        <fullName evidence="1">Uncharacterized protein</fullName>
    </submittedName>
</protein>
<evidence type="ECO:0000313" key="1">
    <source>
        <dbReference type="EMBL" id="GJT42822.1"/>
    </source>
</evidence>
<dbReference type="EMBL" id="BQNB010015678">
    <property type="protein sequence ID" value="GJT42822.1"/>
    <property type="molecule type" value="Genomic_DNA"/>
</dbReference>
<evidence type="ECO:0000313" key="2">
    <source>
        <dbReference type="Proteomes" id="UP001151760"/>
    </source>
</evidence>
<organism evidence="1 2">
    <name type="scientific">Tanacetum coccineum</name>
    <dbReference type="NCBI Taxonomy" id="301880"/>
    <lineage>
        <taxon>Eukaryota</taxon>
        <taxon>Viridiplantae</taxon>
        <taxon>Streptophyta</taxon>
        <taxon>Embryophyta</taxon>
        <taxon>Tracheophyta</taxon>
        <taxon>Spermatophyta</taxon>
        <taxon>Magnoliopsida</taxon>
        <taxon>eudicotyledons</taxon>
        <taxon>Gunneridae</taxon>
        <taxon>Pentapetalae</taxon>
        <taxon>asterids</taxon>
        <taxon>campanulids</taxon>
        <taxon>Asterales</taxon>
        <taxon>Asteraceae</taxon>
        <taxon>Asteroideae</taxon>
        <taxon>Anthemideae</taxon>
        <taxon>Anthemidinae</taxon>
        <taxon>Tanacetum</taxon>
    </lineage>
</organism>
<gene>
    <name evidence="1" type="ORF">Tco_0951537</name>
</gene>